<dbReference type="GO" id="GO:0015074">
    <property type="term" value="P:DNA integration"/>
    <property type="evidence" value="ECO:0007669"/>
    <property type="project" value="UniProtKB-KW"/>
</dbReference>
<dbReference type="InterPro" id="IPR010998">
    <property type="entry name" value="Integrase_recombinase_N"/>
</dbReference>
<proteinExistence type="inferred from homology"/>
<dbReference type="Gene3D" id="1.10.443.10">
    <property type="entry name" value="Intergrase catalytic core"/>
    <property type="match status" value="1"/>
</dbReference>
<dbReference type="InterPro" id="IPR013762">
    <property type="entry name" value="Integrase-like_cat_sf"/>
</dbReference>
<dbReference type="CDD" id="cd01189">
    <property type="entry name" value="INT_ICEBs1_C_like"/>
    <property type="match status" value="1"/>
</dbReference>
<reference evidence="8" key="1">
    <citation type="submission" date="2015-02" db="EMBL/GenBank/DDBJ databases">
        <title>Draft Genome of Frankia sp. CpI1-S.</title>
        <authorList>
            <person name="Oshone R.T."/>
            <person name="Ngom M."/>
            <person name="Ghodhbane-Gtari F."/>
            <person name="Gtari M."/>
            <person name="Morris K."/>
            <person name="Thomas K."/>
            <person name="Sen A."/>
            <person name="Tisa L.S."/>
        </authorList>
    </citation>
    <scope>NUCLEOTIDE SEQUENCE [LARGE SCALE GENOMIC DNA]</scope>
    <source>
        <strain evidence="8">CpI1-S</strain>
    </source>
</reference>
<keyword evidence="4" id="KW-0233">DNA recombination</keyword>
<keyword evidence="8" id="KW-1185">Reference proteome</keyword>
<dbReference type="Proteomes" id="UP000032545">
    <property type="component" value="Unassembled WGS sequence"/>
</dbReference>
<dbReference type="InterPro" id="IPR011010">
    <property type="entry name" value="DNA_brk_join_enz"/>
</dbReference>
<comment type="similarity">
    <text evidence="1">Belongs to the 'phage' integrase family.</text>
</comment>
<evidence type="ECO:0000259" key="6">
    <source>
        <dbReference type="PROSITE" id="PS51898"/>
    </source>
</evidence>
<evidence type="ECO:0000313" key="7">
    <source>
        <dbReference type="EMBL" id="KJE20377.1"/>
    </source>
</evidence>
<evidence type="ECO:0000313" key="8">
    <source>
        <dbReference type="Proteomes" id="UP000032545"/>
    </source>
</evidence>
<dbReference type="InterPro" id="IPR004107">
    <property type="entry name" value="Integrase_SAM-like_N"/>
</dbReference>
<feature type="domain" description="Tyr recombinase" evidence="6">
    <location>
        <begin position="194"/>
        <end position="480"/>
    </location>
</feature>
<dbReference type="GO" id="GO:0003677">
    <property type="term" value="F:DNA binding"/>
    <property type="evidence" value="ECO:0007669"/>
    <property type="project" value="UniProtKB-KW"/>
</dbReference>
<evidence type="ECO:0000256" key="3">
    <source>
        <dbReference type="ARBA" id="ARBA00023125"/>
    </source>
</evidence>
<keyword evidence="3" id="KW-0238">DNA-binding</keyword>
<protein>
    <submittedName>
        <fullName evidence="7">Phage integrase family protein</fullName>
    </submittedName>
</protein>
<dbReference type="EMBL" id="JYFN01000062">
    <property type="protein sequence ID" value="KJE20377.1"/>
    <property type="molecule type" value="Genomic_DNA"/>
</dbReference>
<keyword evidence="2" id="KW-0229">DNA integration</keyword>
<feature type="compositionally biased region" description="Low complexity" evidence="5">
    <location>
        <begin position="496"/>
        <end position="516"/>
    </location>
</feature>
<dbReference type="AlphaFoldDB" id="A0A0D8BAI2"/>
<dbReference type="SUPFAM" id="SSF56349">
    <property type="entry name" value="DNA breaking-rejoining enzymes"/>
    <property type="match status" value="2"/>
</dbReference>
<name>A0A0D8BAI2_9ACTN</name>
<dbReference type="Pfam" id="PF14659">
    <property type="entry name" value="Phage_int_SAM_3"/>
    <property type="match status" value="1"/>
</dbReference>
<dbReference type="PANTHER" id="PTHR30629">
    <property type="entry name" value="PROPHAGE INTEGRASE"/>
    <property type="match status" value="1"/>
</dbReference>
<gene>
    <name evidence="7" type="ORF">FF36_05351</name>
</gene>
<dbReference type="InterPro" id="IPR002104">
    <property type="entry name" value="Integrase_catalytic"/>
</dbReference>
<organism evidence="7 8">
    <name type="scientific">Frankia torreyi</name>
    <dbReference type="NCBI Taxonomy" id="1856"/>
    <lineage>
        <taxon>Bacteria</taxon>
        <taxon>Bacillati</taxon>
        <taxon>Actinomycetota</taxon>
        <taxon>Actinomycetes</taxon>
        <taxon>Frankiales</taxon>
        <taxon>Frankiaceae</taxon>
        <taxon>Frankia</taxon>
    </lineage>
</organism>
<comment type="caution">
    <text evidence="7">The sequence shown here is derived from an EMBL/GenBank/DDBJ whole genome shotgun (WGS) entry which is preliminary data.</text>
</comment>
<dbReference type="InterPro" id="IPR050808">
    <property type="entry name" value="Phage_Integrase"/>
</dbReference>
<dbReference type="PROSITE" id="PS51898">
    <property type="entry name" value="TYR_RECOMBINASE"/>
    <property type="match status" value="1"/>
</dbReference>
<feature type="region of interest" description="Disordered" evidence="5">
    <location>
        <begin position="492"/>
        <end position="554"/>
    </location>
</feature>
<dbReference type="PANTHER" id="PTHR30629:SF2">
    <property type="entry name" value="PROPHAGE INTEGRASE INTS-RELATED"/>
    <property type="match status" value="1"/>
</dbReference>
<reference evidence="7 8" key="2">
    <citation type="journal article" date="2016" name="Genome Announc.">
        <title>Permanent Draft Genome Sequences for Two Variants of Frankia sp. Strain CpI1, the First Frankia Strain Isolated from Root Nodules of Comptonia peregrina.</title>
        <authorList>
            <person name="Oshone R."/>
            <person name="Hurst S.G.IV."/>
            <person name="Abebe-Akele F."/>
            <person name="Simpson S."/>
            <person name="Morris K."/>
            <person name="Thomas W.K."/>
            <person name="Tisa L.S."/>
        </authorList>
    </citation>
    <scope>NUCLEOTIDE SEQUENCE [LARGE SCALE GENOMIC DNA]</scope>
    <source>
        <strain evidence="8">CpI1-S</strain>
    </source>
</reference>
<evidence type="ECO:0000256" key="4">
    <source>
        <dbReference type="ARBA" id="ARBA00023172"/>
    </source>
</evidence>
<evidence type="ECO:0000256" key="5">
    <source>
        <dbReference type="SAM" id="MobiDB-lite"/>
    </source>
</evidence>
<evidence type="ECO:0000256" key="1">
    <source>
        <dbReference type="ARBA" id="ARBA00008857"/>
    </source>
</evidence>
<sequence>MKIKTERRCGCRDATGRKFPRGACPGLEQRGHGSWSFRFRVPKALVPLVGKTEISDSGFTTKKLAEDAAEKAVARVRAGQRSVGGLTLGTYLTDWLGRKNRLRPTTRNRYEQMIRLHLVPTLGEMPLVALRSEHIDTALKRAVVNAAERGRPIGPATVGDVHELLKTALGDALDQRMIEFNPAVGVELPETSRQEVEPWEADEVGAFLDEAAADRLAAMYELIGLHGLRRGEACGATWSGLDEERSVLTITKQIVKNDTEYGVWPPKTRSGRRKVDLDATTLGSLLAHKLAQDDEREEVGAGWDNGILPDEHGKPVQLKDLIFTHPSGRHLDPQYVTRRMQQIARRAGLCAAIREDAAVGETRVVVGERYRDPVGTWTLYVDRERVGEVTVVEVEGLRGKRARLTLAEPLPVDVGIGAELGRGLLSRRRLHDLRHASASIQLAEGVDIALVSKRLGHSTPSITAALYVHLLRSTGQKAAETVAAAVPRTVRRGHPAGTSTVAGTATAGETGVSAGTKGVRRGRPRERGAEAPGFEPGRGLKPPTALAVRRHRPD</sequence>
<evidence type="ECO:0000256" key="2">
    <source>
        <dbReference type="ARBA" id="ARBA00022908"/>
    </source>
</evidence>
<dbReference type="Gene3D" id="1.10.150.130">
    <property type="match status" value="1"/>
</dbReference>
<dbReference type="GO" id="GO:0006310">
    <property type="term" value="P:DNA recombination"/>
    <property type="evidence" value="ECO:0007669"/>
    <property type="project" value="UniProtKB-KW"/>
</dbReference>
<accession>A0A0D8BAI2</accession>